<proteinExistence type="predicted"/>
<keyword evidence="2" id="KW-1185">Reference proteome</keyword>
<dbReference type="EMBL" id="CM042013">
    <property type="protein sequence ID" value="KAI3740047.1"/>
    <property type="molecule type" value="Genomic_DNA"/>
</dbReference>
<name>A0ACB9D0B9_CICIN</name>
<evidence type="ECO:0000313" key="2">
    <source>
        <dbReference type="Proteomes" id="UP001055811"/>
    </source>
</evidence>
<gene>
    <name evidence="1" type="ORF">L2E82_30464</name>
</gene>
<organism evidence="1 2">
    <name type="scientific">Cichorium intybus</name>
    <name type="common">Chicory</name>
    <dbReference type="NCBI Taxonomy" id="13427"/>
    <lineage>
        <taxon>Eukaryota</taxon>
        <taxon>Viridiplantae</taxon>
        <taxon>Streptophyta</taxon>
        <taxon>Embryophyta</taxon>
        <taxon>Tracheophyta</taxon>
        <taxon>Spermatophyta</taxon>
        <taxon>Magnoliopsida</taxon>
        <taxon>eudicotyledons</taxon>
        <taxon>Gunneridae</taxon>
        <taxon>Pentapetalae</taxon>
        <taxon>asterids</taxon>
        <taxon>campanulids</taxon>
        <taxon>Asterales</taxon>
        <taxon>Asteraceae</taxon>
        <taxon>Cichorioideae</taxon>
        <taxon>Cichorieae</taxon>
        <taxon>Cichoriinae</taxon>
        <taxon>Cichorium</taxon>
    </lineage>
</organism>
<dbReference type="Proteomes" id="UP001055811">
    <property type="component" value="Linkage Group LG05"/>
</dbReference>
<evidence type="ECO:0000313" key="1">
    <source>
        <dbReference type="EMBL" id="KAI3740047.1"/>
    </source>
</evidence>
<reference evidence="1 2" key="2">
    <citation type="journal article" date="2022" name="Mol. Ecol. Resour.">
        <title>The genomes of chicory, endive, great burdock and yacon provide insights into Asteraceae paleo-polyploidization history and plant inulin production.</title>
        <authorList>
            <person name="Fan W."/>
            <person name="Wang S."/>
            <person name="Wang H."/>
            <person name="Wang A."/>
            <person name="Jiang F."/>
            <person name="Liu H."/>
            <person name="Zhao H."/>
            <person name="Xu D."/>
            <person name="Zhang Y."/>
        </authorList>
    </citation>
    <scope>NUCLEOTIDE SEQUENCE [LARGE SCALE GENOMIC DNA]</scope>
    <source>
        <strain evidence="2">cv. Punajuju</strain>
        <tissue evidence="1">Leaves</tissue>
    </source>
</reference>
<sequence length="152" mass="16823">MEGKIFEHFLKAEIEEEKEDKVDEEGEGDDRSWSSEEGESEDSSGEEEDEQADQVKKAKEDVDTEESFIAESSEAAQACFPNNENVHVEVNVSPTIPGRGESDHEVKRPNKSEPIIDVGPKDSGGNVNEGNKQPNKEDVEKRDSNPDSSESN</sequence>
<comment type="caution">
    <text evidence="1">The sequence shown here is derived from an EMBL/GenBank/DDBJ whole genome shotgun (WGS) entry which is preliminary data.</text>
</comment>
<reference evidence="2" key="1">
    <citation type="journal article" date="2022" name="Mol. Ecol. Resour.">
        <title>The genomes of chicory, endive, great burdock and yacon provide insights into Asteraceae palaeo-polyploidization history and plant inulin production.</title>
        <authorList>
            <person name="Fan W."/>
            <person name="Wang S."/>
            <person name="Wang H."/>
            <person name="Wang A."/>
            <person name="Jiang F."/>
            <person name="Liu H."/>
            <person name="Zhao H."/>
            <person name="Xu D."/>
            <person name="Zhang Y."/>
        </authorList>
    </citation>
    <scope>NUCLEOTIDE SEQUENCE [LARGE SCALE GENOMIC DNA]</scope>
    <source>
        <strain evidence="2">cv. Punajuju</strain>
    </source>
</reference>
<accession>A0ACB9D0B9</accession>
<protein>
    <submittedName>
        <fullName evidence="1">Uncharacterized protein</fullName>
    </submittedName>
</protein>